<dbReference type="InterPro" id="IPR014577">
    <property type="entry name" value="UCP033093_metalloPase"/>
</dbReference>
<keyword evidence="1" id="KW-0540">Nuclease</keyword>
<gene>
    <name evidence="6" type="ORF">GCM10007320_44390</name>
</gene>
<feature type="domain" description="Calcineurin-like phosphoesterase" evidence="5">
    <location>
        <begin position="3"/>
        <end position="131"/>
    </location>
</feature>
<sequence length="365" mass="39076">MPRFLHTADWQIGRQFATLSPDNAPMLAEARLQAVERLAALASTERVDAVLVAGDVFDAQTVSERTVRRLFNALAGFAGPWLLLPGNHDAALAESVWSRAQRLGAVPPNAHLLLDAGVRLFEAQGFAALPAPLTQRHTHHDLTAWFDSADTPAGLLRIGIAHGSVQGILAEGIDSANPIAPDRAARARLDYLALGDWHGTKGVDARTWYAGTPEADRFRANDAGNALLVDIAAPGAMPQVRSVPVGQFRWQQIDAALQVDSDLDLLLDQLAALTPQHVVDLRLRGQLDLTARQRLQAGLGQAEARLRHLQTDLAALRLVPTDADIAGLQADGYLGEVIAELRAEGESETAQDALALLAGVLAERA</sequence>
<evidence type="ECO:0000256" key="4">
    <source>
        <dbReference type="SAM" id="Coils"/>
    </source>
</evidence>
<evidence type="ECO:0000256" key="2">
    <source>
        <dbReference type="ARBA" id="ARBA00022801"/>
    </source>
</evidence>
<dbReference type="PANTHER" id="PTHR30337">
    <property type="entry name" value="COMPONENT OF ATP-DEPENDENT DSDNA EXONUCLEASE"/>
    <property type="match status" value="1"/>
</dbReference>
<proteinExistence type="predicted"/>
<dbReference type="PIRSF" id="PIRSF033093">
    <property type="entry name" value="UCP_ML1119"/>
    <property type="match status" value="1"/>
</dbReference>
<dbReference type="InterPro" id="IPR004843">
    <property type="entry name" value="Calcineurin-like_PHP"/>
</dbReference>
<evidence type="ECO:0000313" key="6">
    <source>
        <dbReference type="EMBL" id="GHC93443.1"/>
    </source>
</evidence>
<dbReference type="InterPro" id="IPR050535">
    <property type="entry name" value="DNA_Repair-Maintenance_Comp"/>
</dbReference>
<evidence type="ECO:0000313" key="7">
    <source>
        <dbReference type="Proteomes" id="UP000626210"/>
    </source>
</evidence>
<protein>
    <submittedName>
        <fullName evidence="6">Metallophosphatase</fullName>
    </submittedName>
</protein>
<evidence type="ECO:0000259" key="5">
    <source>
        <dbReference type="Pfam" id="PF00149"/>
    </source>
</evidence>
<keyword evidence="3" id="KW-0269">Exonuclease</keyword>
<dbReference type="EMBL" id="BMYK01000017">
    <property type="protein sequence ID" value="GHC93443.1"/>
    <property type="molecule type" value="Genomic_DNA"/>
</dbReference>
<keyword evidence="2" id="KW-0378">Hydrolase</keyword>
<accession>A0ABQ3G7T5</accession>
<feature type="coiled-coil region" evidence="4">
    <location>
        <begin position="292"/>
        <end position="319"/>
    </location>
</feature>
<organism evidence="6 7">
    <name type="scientific">Pseudorhodoferax aquiterrae</name>
    <dbReference type="NCBI Taxonomy" id="747304"/>
    <lineage>
        <taxon>Bacteria</taxon>
        <taxon>Pseudomonadati</taxon>
        <taxon>Pseudomonadota</taxon>
        <taxon>Betaproteobacteria</taxon>
        <taxon>Burkholderiales</taxon>
        <taxon>Comamonadaceae</taxon>
    </lineage>
</organism>
<dbReference type="Proteomes" id="UP000626210">
    <property type="component" value="Unassembled WGS sequence"/>
</dbReference>
<dbReference type="InterPro" id="IPR041796">
    <property type="entry name" value="Mre11_N"/>
</dbReference>
<evidence type="ECO:0000256" key="3">
    <source>
        <dbReference type="ARBA" id="ARBA00022839"/>
    </source>
</evidence>
<dbReference type="Gene3D" id="3.60.21.10">
    <property type="match status" value="1"/>
</dbReference>
<dbReference type="PANTHER" id="PTHR30337:SF0">
    <property type="entry name" value="NUCLEASE SBCCD SUBUNIT D"/>
    <property type="match status" value="1"/>
</dbReference>
<dbReference type="RefSeq" id="WP_189689078.1">
    <property type="nucleotide sequence ID" value="NZ_BMYK01000017.1"/>
</dbReference>
<keyword evidence="4" id="KW-0175">Coiled coil</keyword>
<evidence type="ECO:0000256" key="1">
    <source>
        <dbReference type="ARBA" id="ARBA00022722"/>
    </source>
</evidence>
<reference evidence="7" key="1">
    <citation type="journal article" date="2019" name="Int. J. Syst. Evol. Microbiol.">
        <title>The Global Catalogue of Microorganisms (GCM) 10K type strain sequencing project: providing services to taxonomists for standard genome sequencing and annotation.</title>
        <authorList>
            <consortium name="The Broad Institute Genomics Platform"/>
            <consortium name="The Broad Institute Genome Sequencing Center for Infectious Disease"/>
            <person name="Wu L."/>
            <person name="Ma J."/>
        </authorList>
    </citation>
    <scope>NUCLEOTIDE SEQUENCE [LARGE SCALE GENOMIC DNA]</scope>
    <source>
        <strain evidence="7">KCTC 23314</strain>
    </source>
</reference>
<comment type="caution">
    <text evidence="6">The sequence shown here is derived from an EMBL/GenBank/DDBJ whole genome shotgun (WGS) entry which is preliminary data.</text>
</comment>
<dbReference type="InterPro" id="IPR029052">
    <property type="entry name" value="Metallo-depent_PP-like"/>
</dbReference>
<dbReference type="SUPFAM" id="SSF56300">
    <property type="entry name" value="Metallo-dependent phosphatases"/>
    <property type="match status" value="1"/>
</dbReference>
<dbReference type="Pfam" id="PF00149">
    <property type="entry name" value="Metallophos"/>
    <property type="match status" value="1"/>
</dbReference>
<dbReference type="CDD" id="cd00840">
    <property type="entry name" value="MPP_Mre11_N"/>
    <property type="match status" value="1"/>
</dbReference>
<keyword evidence="7" id="KW-1185">Reference proteome</keyword>
<name>A0ABQ3G7T5_9BURK</name>